<keyword evidence="2" id="KW-0479">Metal-binding</keyword>
<dbReference type="GO" id="GO:0016020">
    <property type="term" value="C:membrane"/>
    <property type="evidence" value="ECO:0007669"/>
    <property type="project" value="GOC"/>
</dbReference>
<dbReference type="SUPFAM" id="SSF56300">
    <property type="entry name" value="Metallo-dependent phosphatases"/>
    <property type="match status" value="1"/>
</dbReference>
<name>A0A7X0SEY7_9CLOT</name>
<gene>
    <name evidence="6" type="ORF">H7E68_06145</name>
</gene>
<proteinExistence type="inferred from homology"/>
<dbReference type="Gene3D" id="3.60.21.10">
    <property type="match status" value="1"/>
</dbReference>
<feature type="domain" description="Calcineurin-like phosphoesterase" evidence="5">
    <location>
        <begin position="47"/>
        <end position="212"/>
    </location>
</feature>
<comment type="similarity">
    <text evidence="4">Belongs to the metallophosphoesterase superfamily.</text>
</comment>
<evidence type="ECO:0000259" key="5">
    <source>
        <dbReference type="Pfam" id="PF00149"/>
    </source>
</evidence>
<comment type="cofactor">
    <cofactor evidence="1">
        <name>a divalent metal cation</name>
        <dbReference type="ChEBI" id="CHEBI:60240"/>
    </cofactor>
</comment>
<dbReference type="EMBL" id="JACKWY010000003">
    <property type="protein sequence ID" value="MBB6714311.1"/>
    <property type="molecule type" value="Genomic_DNA"/>
</dbReference>
<dbReference type="PANTHER" id="PTHR31302">
    <property type="entry name" value="TRANSMEMBRANE PROTEIN WITH METALLOPHOSPHOESTERASE DOMAIN-RELATED"/>
    <property type="match status" value="1"/>
</dbReference>
<dbReference type="InterPro" id="IPR051158">
    <property type="entry name" value="Metallophosphoesterase_sf"/>
</dbReference>
<dbReference type="InterPro" id="IPR004843">
    <property type="entry name" value="Calcineurin-like_PHP"/>
</dbReference>
<dbReference type="CDD" id="cd07385">
    <property type="entry name" value="MPP_YkuE_C"/>
    <property type="match status" value="1"/>
</dbReference>
<dbReference type="AlphaFoldDB" id="A0A7X0SEY7"/>
<dbReference type="InterPro" id="IPR029052">
    <property type="entry name" value="Metallo-depent_PP-like"/>
</dbReference>
<evidence type="ECO:0000256" key="3">
    <source>
        <dbReference type="ARBA" id="ARBA00022801"/>
    </source>
</evidence>
<evidence type="ECO:0000313" key="6">
    <source>
        <dbReference type="EMBL" id="MBB6714311.1"/>
    </source>
</evidence>
<sequence length="275" mass="30914">MKKLRKIIVGLMLLGVITGVYSTYIEGKLLTSKKYGIEVNKNWKENIKVVQFTDTQLGEFFSLDQLQKVVDRINSEKADIVVFSGDLIDNASKYEDLYKISGVLAQIQASKGKYAIYGNHDYGGGAVRYYNEIMEESGFKVLVNESDKIELENTTINIFGLDDALMGDYNKEETMGGISNKDVNLLLIHEPDLIDDFKEYPIDLALAGHSHGGQVYIPFYGPIKTTALAEKYTKGFYKIHNENKGKLYVNSGLGNTKVPFRLFNIPQITVINLKI</sequence>
<protein>
    <submittedName>
        <fullName evidence="6">Metallophosphoesterase</fullName>
    </submittedName>
</protein>
<dbReference type="PANTHER" id="PTHR31302:SF25">
    <property type="entry name" value="PHOSPHOESTERASE"/>
    <property type="match status" value="1"/>
</dbReference>
<dbReference type="Proteomes" id="UP000585258">
    <property type="component" value="Unassembled WGS sequence"/>
</dbReference>
<dbReference type="Pfam" id="PF00149">
    <property type="entry name" value="Metallophos"/>
    <property type="match status" value="1"/>
</dbReference>
<dbReference type="GO" id="GO:0008758">
    <property type="term" value="F:UDP-2,3-diacylglucosamine hydrolase activity"/>
    <property type="evidence" value="ECO:0007669"/>
    <property type="project" value="TreeGrafter"/>
</dbReference>
<evidence type="ECO:0000313" key="7">
    <source>
        <dbReference type="Proteomes" id="UP000585258"/>
    </source>
</evidence>
<dbReference type="FunFam" id="3.60.21.10:FF:000028">
    <property type="entry name" value="Putative metallophosphoesterase"/>
    <property type="match status" value="1"/>
</dbReference>
<evidence type="ECO:0000256" key="1">
    <source>
        <dbReference type="ARBA" id="ARBA00001968"/>
    </source>
</evidence>
<comment type="caution">
    <text evidence="6">The sequence shown here is derived from an EMBL/GenBank/DDBJ whole genome shotgun (WGS) entry which is preliminary data.</text>
</comment>
<evidence type="ECO:0000256" key="2">
    <source>
        <dbReference type="ARBA" id="ARBA00022723"/>
    </source>
</evidence>
<keyword evidence="3" id="KW-0378">Hydrolase</keyword>
<dbReference type="GO" id="GO:0046872">
    <property type="term" value="F:metal ion binding"/>
    <property type="evidence" value="ECO:0007669"/>
    <property type="project" value="UniProtKB-KW"/>
</dbReference>
<evidence type="ECO:0000256" key="4">
    <source>
        <dbReference type="ARBA" id="ARBA00061089"/>
    </source>
</evidence>
<reference evidence="6 7" key="1">
    <citation type="submission" date="2020-08" db="EMBL/GenBank/DDBJ databases">
        <title>Clostridia isolated from Swiss meat.</title>
        <authorList>
            <person name="Wambui J."/>
            <person name="Stevens M.J.A."/>
            <person name="Stephan R."/>
        </authorList>
    </citation>
    <scope>NUCLEOTIDE SEQUENCE [LARGE SCALE GENOMIC DNA]</scope>
    <source>
        <strain evidence="6 7">CM001</strain>
    </source>
</reference>
<dbReference type="GO" id="GO:0009245">
    <property type="term" value="P:lipid A biosynthetic process"/>
    <property type="evidence" value="ECO:0007669"/>
    <property type="project" value="TreeGrafter"/>
</dbReference>
<dbReference type="RefSeq" id="WP_185163939.1">
    <property type="nucleotide sequence ID" value="NZ_JACKWY010000003.1"/>
</dbReference>
<accession>A0A7X0SEY7</accession>
<organism evidence="6 7">
    <name type="scientific">Clostridium gasigenes</name>
    <dbReference type="NCBI Taxonomy" id="94869"/>
    <lineage>
        <taxon>Bacteria</taxon>
        <taxon>Bacillati</taxon>
        <taxon>Bacillota</taxon>
        <taxon>Clostridia</taxon>
        <taxon>Eubacteriales</taxon>
        <taxon>Clostridiaceae</taxon>
        <taxon>Clostridium</taxon>
    </lineage>
</organism>